<evidence type="ECO:0000313" key="9">
    <source>
        <dbReference type="Proteomes" id="UP000319004"/>
    </source>
</evidence>
<dbReference type="Proteomes" id="UP000319004">
    <property type="component" value="Chromosome"/>
</dbReference>
<dbReference type="EMBL" id="CP037423">
    <property type="protein sequence ID" value="QDV45846.1"/>
    <property type="molecule type" value="Genomic_DNA"/>
</dbReference>
<evidence type="ECO:0000259" key="7">
    <source>
        <dbReference type="Pfam" id="PF00482"/>
    </source>
</evidence>
<evidence type="ECO:0000256" key="6">
    <source>
        <dbReference type="SAM" id="Phobius"/>
    </source>
</evidence>
<evidence type="ECO:0000256" key="1">
    <source>
        <dbReference type="ARBA" id="ARBA00004651"/>
    </source>
</evidence>
<accession>A0A518HYB6</accession>
<evidence type="ECO:0000256" key="5">
    <source>
        <dbReference type="ARBA" id="ARBA00023136"/>
    </source>
</evidence>
<name>A0A518HYB6_9BACT</name>
<feature type="transmembrane region" description="Helical" evidence="6">
    <location>
        <begin position="6"/>
        <end position="24"/>
    </location>
</feature>
<gene>
    <name evidence="8" type="ORF">Enr13x_57490</name>
</gene>
<evidence type="ECO:0000313" key="8">
    <source>
        <dbReference type="EMBL" id="QDV45846.1"/>
    </source>
</evidence>
<dbReference type="KEGG" id="snep:Enr13x_57490"/>
<feature type="transmembrane region" description="Helical" evidence="6">
    <location>
        <begin position="70"/>
        <end position="89"/>
    </location>
</feature>
<sequence length="297" mass="32889">MVVVGVIALWAIVGLVGVGGYQLYTRHQRTLERFSEATEEWSKPEAGAGHRSADQTFGLDSSARRLARRWFWVPWTVGILMALSVWIVFRWPPQYVLAIGAVVSLLLNQFESFLHTRHIAKLERQLADAIDIMVGAVSAGAALGPAMDAATLETDRPLKPYLQEIAGRIRLGDDPASVFRSLADRVPLETFLLFSSSLAVHFEVGGRLAPTLATVGRTIRDRIEITRRIQSNIAQSQFSTFAILGLIYLIAVIVWRNGPEPMREFVTSTVGSWFIAGSIIMQAVGIAWMNLISKPKF</sequence>
<keyword evidence="9" id="KW-1185">Reference proteome</keyword>
<keyword evidence="4 6" id="KW-1133">Transmembrane helix</keyword>
<dbReference type="AlphaFoldDB" id="A0A518HYB6"/>
<protein>
    <submittedName>
        <fullName evidence="8">Bacterial type II secretion system protein F domain protein</fullName>
    </submittedName>
</protein>
<keyword evidence="3 6" id="KW-0812">Transmembrane</keyword>
<dbReference type="RefSeq" id="WP_145390075.1">
    <property type="nucleotide sequence ID" value="NZ_CP037423.1"/>
</dbReference>
<feature type="domain" description="Type II secretion system protein GspF" evidence="7">
    <location>
        <begin position="130"/>
        <end position="254"/>
    </location>
</feature>
<dbReference type="Pfam" id="PF00482">
    <property type="entry name" value="T2SSF"/>
    <property type="match status" value="1"/>
</dbReference>
<dbReference type="PANTHER" id="PTHR35007">
    <property type="entry name" value="INTEGRAL MEMBRANE PROTEIN-RELATED"/>
    <property type="match status" value="1"/>
</dbReference>
<feature type="transmembrane region" description="Helical" evidence="6">
    <location>
        <begin position="270"/>
        <end position="292"/>
    </location>
</feature>
<comment type="subcellular location">
    <subcellularLocation>
        <location evidence="1">Cell membrane</location>
        <topology evidence="1">Multi-pass membrane protein</topology>
    </subcellularLocation>
</comment>
<organism evidence="8 9">
    <name type="scientific">Stieleria neptunia</name>
    <dbReference type="NCBI Taxonomy" id="2527979"/>
    <lineage>
        <taxon>Bacteria</taxon>
        <taxon>Pseudomonadati</taxon>
        <taxon>Planctomycetota</taxon>
        <taxon>Planctomycetia</taxon>
        <taxon>Pirellulales</taxon>
        <taxon>Pirellulaceae</taxon>
        <taxon>Stieleria</taxon>
    </lineage>
</organism>
<reference evidence="8 9" key="1">
    <citation type="submission" date="2019-03" db="EMBL/GenBank/DDBJ databases">
        <title>Deep-cultivation of Planctomycetes and their phenomic and genomic characterization uncovers novel biology.</title>
        <authorList>
            <person name="Wiegand S."/>
            <person name="Jogler M."/>
            <person name="Boedeker C."/>
            <person name="Pinto D."/>
            <person name="Vollmers J."/>
            <person name="Rivas-Marin E."/>
            <person name="Kohn T."/>
            <person name="Peeters S.H."/>
            <person name="Heuer A."/>
            <person name="Rast P."/>
            <person name="Oberbeckmann S."/>
            <person name="Bunk B."/>
            <person name="Jeske O."/>
            <person name="Meyerdierks A."/>
            <person name="Storesund J.E."/>
            <person name="Kallscheuer N."/>
            <person name="Luecker S."/>
            <person name="Lage O.M."/>
            <person name="Pohl T."/>
            <person name="Merkel B.J."/>
            <person name="Hornburger P."/>
            <person name="Mueller R.-W."/>
            <person name="Bruemmer F."/>
            <person name="Labrenz M."/>
            <person name="Spormann A.M."/>
            <person name="Op den Camp H."/>
            <person name="Overmann J."/>
            <person name="Amann R."/>
            <person name="Jetten M.S.M."/>
            <person name="Mascher T."/>
            <person name="Medema M.H."/>
            <person name="Devos D.P."/>
            <person name="Kaster A.-K."/>
            <person name="Ovreas L."/>
            <person name="Rohde M."/>
            <person name="Galperin M.Y."/>
            <person name="Jogler C."/>
        </authorList>
    </citation>
    <scope>NUCLEOTIDE SEQUENCE [LARGE SCALE GENOMIC DNA]</scope>
    <source>
        <strain evidence="8 9">Enr13</strain>
    </source>
</reference>
<evidence type="ECO:0000256" key="3">
    <source>
        <dbReference type="ARBA" id="ARBA00022692"/>
    </source>
</evidence>
<dbReference type="PANTHER" id="PTHR35007:SF1">
    <property type="entry name" value="PILUS ASSEMBLY PROTEIN"/>
    <property type="match status" value="1"/>
</dbReference>
<feature type="transmembrane region" description="Helical" evidence="6">
    <location>
        <begin position="238"/>
        <end position="258"/>
    </location>
</feature>
<dbReference type="GO" id="GO:0005886">
    <property type="term" value="C:plasma membrane"/>
    <property type="evidence" value="ECO:0007669"/>
    <property type="project" value="UniProtKB-SubCell"/>
</dbReference>
<keyword evidence="5 6" id="KW-0472">Membrane</keyword>
<evidence type="ECO:0000256" key="2">
    <source>
        <dbReference type="ARBA" id="ARBA00022475"/>
    </source>
</evidence>
<dbReference type="OrthoDB" id="254209at2"/>
<dbReference type="InterPro" id="IPR042094">
    <property type="entry name" value="T2SS_GspF_sf"/>
</dbReference>
<evidence type="ECO:0000256" key="4">
    <source>
        <dbReference type="ARBA" id="ARBA00022989"/>
    </source>
</evidence>
<proteinExistence type="predicted"/>
<dbReference type="InterPro" id="IPR018076">
    <property type="entry name" value="T2SS_GspF_dom"/>
</dbReference>
<keyword evidence="2" id="KW-1003">Cell membrane</keyword>
<dbReference type="Gene3D" id="1.20.81.30">
    <property type="entry name" value="Type II secretion system (T2SS), domain F"/>
    <property type="match status" value="1"/>
</dbReference>
<feature type="transmembrane region" description="Helical" evidence="6">
    <location>
        <begin position="95"/>
        <end position="114"/>
    </location>
</feature>